<dbReference type="GO" id="GO:0004497">
    <property type="term" value="F:monooxygenase activity"/>
    <property type="evidence" value="ECO:0007669"/>
    <property type="project" value="UniProtKB-KW"/>
</dbReference>
<dbReference type="Proteomes" id="UP001180551">
    <property type="component" value="Unassembled WGS sequence"/>
</dbReference>
<gene>
    <name evidence="1" type="ORF">RM550_29295</name>
</gene>
<proteinExistence type="predicted"/>
<protein>
    <submittedName>
        <fullName evidence="1">Spheroidene monooxygenase</fullName>
    </submittedName>
</protein>
<reference evidence="1" key="1">
    <citation type="submission" date="2024-05" db="EMBL/GenBank/DDBJ databases">
        <title>30 novel species of actinomycetes from the DSMZ collection.</title>
        <authorList>
            <person name="Nouioui I."/>
        </authorList>
    </citation>
    <scope>NUCLEOTIDE SEQUENCE</scope>
    <source>
        <strain evidence="1">DSM 41527</strain>
    </source>
</reference>
<dbReference type="CDD" id="cd21650">
    <property type="entry name" value="CrtA-like"/>
    <property type="match status" value="1"/>
</dbReference>
<evidence type="ECO:0000313" key="2">
    <source>
        <dbReference type="Proteomes" id="UP001180551"/>
    </source>
</evidence>
<comment type="caution">
    <text evidence="1">The sequence shown here is derived from an EMBL/GenBank/DDBJ whole genome shotgun (WGS) entry which is preliminary data.</text>
</comment>
<accession>A0ABU2TFR0</accession>
<dbReference type="EMBL" id="JAVRFE010000050">
    <property type="protein sequence ID" value="MDT0459766.1"/>
    <property type="molecule type" value="Genomic_DNA"/>
</dbReference>
<dbReference type="InterPro" id="IPR049574">
    <property type="entry name" value="CrtA-like"/>
</dbReference>
<evidence type="ECO:0000313" key="1">
    <source>
        <dbReference type="EMBL" id="MDT0459766.1"/>
    </source>
</evidence>
<organism evidence="1 2">
    <name type="scientific">Streptomyces mooreae</name>
    <dbReference type="NCBI Taxonomy" id="3075523"/>
    <lineage>
        <taxon>Bacteria</taxon>
        <taxon>Bacillati</taxon>
        <taxon>Actinomycetota</taxon>
        <taxon>Actinomycetes</taxon>
        <taxon>Kitasatosporales</taxon>
        <taxon>Streptomycetaceae</taxon>
        <taxon>Streptomyces</taxon>
    </lineage>
</organism>
<dbReference type="RefSeq" id="WP_311626776.1">
    <property type="nucleotide sequence ID" value="NZ_JAVRFE010000050.1"/>
</dbReference>
<keyword evidence="1" id="KW-0560">Oxidoreductase</keyword>
<keyword evidence="2" id="KW-1185">Reference proteome</keyword>
<name>A0ABU2TFR0_9ACTN</name>
<sequence>MAGPSQQDQVRGLVVIVSLHFADIGVRNVRAVLRERPRPGSTPGLRYAQTTLTGAIASGPPVLHPGRAALLAAWEDDAALDRFLAEDPLPRRLAGGWQVRLQPLRISGSWPAMPVETDPGAARDAEDGPVVVLTLGQLRLRRALPFLRANSRAAGRAAADPSLIASVALARPPRFVGTFSLWQSTSAMCHYAYGTDRPAHREAVREHAAKPFHHEAAFLRCRPYGAQGTLDGHEPMAAAARAAEGSR</sequence>
<keyword evidence="1" id="KW-0503">Monooxygenase</keyword>